<evidence type="ECO:0000313" key="2">
    <source>
        <dbReference type="Proteomes" id="UP001054945"/>
    </source>
</evidence>
<comment type="caution">
    <text evidence="1">The sequence shown here is derived from an EMBL/GenBank/DDBJ whole genome shotgun (WGS) entry which is preliminary data.</text>
</comment>
<dbReference type="EMBL" id="BPLR01017401">
    <property type="protein sequence ID" value="GIY91303.1"/>
    <property type="molecule type" value="Genomic_DNA"/>
</dbReference>
<name>A0AAV4X9E0_CAEEX</name>
<protein>
    <submittedName>
        <fullName evidence="1">Uncharacterized protein</fullName>
    </submittedName>
</protein>
<dbReference type="AlphaFoldDB" id="A0AAV4X9E0"/>
<gene>
    <name evidence="1" type="ORF">CEXT_213691</name>
</gene>
<proteinExistence type="predicted"/>
<reference evidence="1 2" key="1">
    <citation type="submission" date="2021-06" db="EMBL/GenBank/DDBJ databases">
        <title>Caerostris extrusa draft genome.</title>
        <authorList>
            <person name="Kono N."/>
            <person name="Arakawa K."/>
        </authorList>
    </citation>
    <scope>NUCLEOTIDE SEQUENCE [LARGE SCALE GENOMIC DNA]</scope>
</reference>
<evidence type="ECO:0000313" key="1">
    <source>
        <dbReference type="EMBL" id="GIY91303.1"/>
    </source>
</evidence>
<dbReference type="Proteomes" id="UP001054945">
    <property type="component" value="Unassembled WGS sequence"/>
</dbReference>
<organism evidence="1 2">
    <name type="scientific">Caerostris extrusa</name>
    <name type="common">Bark spider</name>
    <name type="synonym">Caerostris bankana</name>
    <dbReference type="NCBI Taxonomy" id="172846"/>
    <lineage>
        <taxon>Eukaryota</taxon>
        <taxon>Metazoa</taxon>
        <taxon>Ecdysozoa</taxon>
        <taxon>Arthropoda</taxon>
        <taxon>Chelicerata</taxon>
        <taxon>Arachnida</taxon>
        <taxon>Araneae</taxon>
        <taxon>Araneomorphae</taxon>
        <taxon>Entelegynae</taxon>
        <taxon>Araneoidea</taxon>
        <taxon>Araneidae</taxon>
        <taxon>Caerostris</taxon>
    </lineage>
</organism>
<accession>A0AAV4X9E0</accession>
<keyword evidence="2" id="KW-1185">Reference proteome</keyword>
<sequence>MYFRSSIFPLPCFHRRKLGISFKNQFQKAKSPRINNASFQLFSQRSEKFRGFRQLNRKKINILSSLRKRVSSFAILMTGIGIATPFSKPLMKLKSAELTLSGQERVFIGVHKDEVKCFPSPTVPREVRAQCKQSLLLEDLK</sequence>